<keyword evidence="2" id="KW-1185">Reference proteome</keyword>
<dbReference type="Proteomes" id="UP000004169">
    <property type="component" value="Unassembled WGS sequence"/>
</dbReference>
<protein>
    <submittedName>
        <fullName evidence="1">Uncharacterized protein</fullName>
    </submittedName>
</protein>
<evidence type="ECO:0000313" key="1">
    <source>
        <dbReference type="EMBL" id="CCG43248.1"/>
    </source>
</evidence>
<dbReference type="EMBL" id="CAHP01000060">
    <property type="protein sequence ID" value="CCG43248.1"/>
    <property type="molecule type" value="Genomic_DNA"/>
</dbReference>
<gene>
    <name evidence="1" type="ORF">PHAMO_80039</name>
</gene>
<dbReference type="AlphaFoldDB" id="H8FY10"/>
<comment type="caution">
    <text evidence="1">The sequence shown here is derived from an EMBL/GenBank/DDBJ whole genome shotgun (WGS) entry which is preliminary data.</text>
</comment>
<reference evidence="1 2" key="1">
    <citation type="journal article" date="2012" name="J. Bacteriol.">
        <title>Draft Genome Sequence of the Purple Photosynthetic Bacterium Phaeospirillum molischianum DSM120, a Particularly Versatile Bacterium.</title>
        <authorList>
            <person name="Duquesne K."/>
            <person name="Prima V."/>
            <person name="Ji B."/>
            <person name="Rouy Z."/>
            <person name="Medigue C."/>
            <person name="Talla E."/>
            <person name="Sturgis J.N."/>
        </authorList>
    </citation>
    <scope>NUCLEOTIDE SEQUENCE [LARGE SCALE GENOMIC DNA]</scope>
    <source>
        <strain evidence="2">DSM120</strain>
    </source>
</reference>
<evidence type="ECO:0000313" key="2">
    <source>
        <dbReference type="Proteomes" id="UP000004169"/>
    </source>
</evidence>
<sequence length="56" mass="6098">MFTYVVFPPSLLQVHGVNPMVVLGGDELQALSDGCQCRLGHLLVLSFTMLSNHPQS</sequence>
<name>H8FY10_MAGML</name>
<organism evidence="1 2">
    <name type="scientific">Magnetospirillum molischianum DSM 120</name>
    <dbReference type="NCBI Taxonomy" id="1150626"/>
    <lineage>
        <taxon>Bacteria</taxon>
        <taxon>Pseudomonadati</taxon>
        <taxon>Pseudomonadota</taxon>
        <taxon>Alphaproteobacteria</taxon>
        <taxon>Rhodospirillales</taxon>
        <taxon>Rhodospirillaceae</taxon>
        <taxon>Magnetospirillum</taxon>
    </lineage>
</organism>
<accession>H8FY10</accession>
<proteinExistence type="predicted"/>